<dbReference type="InterPro" id="IPR013783">
    <property type="entry name" value="Ig-like_fold"/>
</dbReference>
<dbReference type="Proteomes" id="UP000317893">
    <property type="component" value="Unassembled WGS sequence"/>
</dbReference>
<dbReference type="SUPFAM" id="SSF81296">
    <property type="entry name" value="E set domains"/>
    <property type="match status" value="1"/>
</dbReference>
<organism evidence="3 4">
    <name type="scientific">Lapillicoccus jejuensis</name>
    <dbReference type="NCBI Taxonomy" id="402171"/>
    <lineage>
        <taxon>Bacteria</taxon>
        <taxon>Bacillati</taxon>
        <taxon>Actinomycetota</taxon>
        <taxon>Actinomycetes</taxon>
        <taxon>Micrococcales</taxon>
        <taxon>Intrasporangiaceae</taxon>
        <taxon>Lapillicoccus</taxon>
    </lineage>
</organism>
<dbReference type="SMART" id="SM00564">
    <property type="entry name" value="PQQ"/>
    <property type="match status" value="8"/>
</dbReference>
<evidence type="ECO:0000256" key="1">
    <source>
        <dbReference type="SAM" id="SignalP"/>
    </source>
</evidence>
<dbReference type="InterPro" id="IPR018391">
    <property type="entry name" value="PQQ_b-propeller_rpt"/>
</dbReference>
<dbReference type="AlphaFoldDB" id="A0A542E355"/>
<feature type="domain" description="Pyrrolo-quinoline quinone repeat" evidence="2">
    <location>
        <begin position="253"/>
        <end position="447"/>
    </location>
</feature>
<dbReference type="InterPro" id="IPR002372">
    <property type="entry name" value="PQQ_rpt_dom"/>
</dbReference>
<keyword evidence="4" id="KW-1185">Reference proteome</keyword>
<accession>A0A542E355</accession>
<dbReference type="Gene3D" id="2.130.10.10">
    <property type="entry name" value="YVTN repeat-like/Quinoprotein amine dehydrogenase"/>
    <property type="match status" value="1"/>
</dbReference>
<dbReference type="OrthoDB" id="256225at2"/>
<keyword evidence="1" id="KW-0732">Signal</keyword>
<dbReference type="InterPro" id="IPR014756">
    <property type="entry name" value="Ig_E-set"/>
</dbReference>
<dbReference type="PANTHER" id="PTHR34512">
    <property type="entry name" value="CELL SURFACE PROTEIN"/>
    <property type="match status" value="1"/>
</dbReference>
<feature type="signal peptide" evidence="1">
    <location>
        <begin position="1"/>
        <end position="24"/>
    </location>
</feature>
<feature type="chain" id="PRO_5021920991" evidence="1">
    <location>
        <begin position="25"/>
        <end position="713"/>
    </location>
</feature>
<evidence type="ECO:0000313" key="3">
    <source>
        <dbReference type="EMBL" id="TQJ09761.1"/>
    </source>
</evidence>
<reference evidence="3 4" key="1">
    <citation type="submission" date="2019-06" db="EMBL/GenBank/DDBJ databases">
        <title>Sequencing the genomes of 1000 actinobacteria strains.</title>
        <authorList>
            <person name="Klenk H.-P."/>
        </authorList>
    </citation>
    <scope>NUCLEOTIDE SEQUENCE [LARGE SCALE GENOMIC DNA]</scope>
    <source>
        <strain evidence="3 4">DSM 18607</strain>
    </source>
</reference>
<gene>
    <name evidence="3" type="ORF">FB458_2877</name>
</gene>
<dbReference type="Gene3D" id="2.60.40.10">
    <property type="entry name" value="Immunoglobulins"/>
    <property type="match status" value="2"/>
</dbReference>
<dbReference type="PANTHER" id="PTHR34512:SF30">
    <property type="entry name" value="OUTER MEMBRANE PROTEIN ASSEMBLY FACTOR BAMB"/>
    <property type="match status" value="1"/>
</dbReference>
<dbReference type="Gene3D" id="2.40.10.480">
    <property type="match status" value="1"/>
</dbReference>
<dbReference type="SUPFAM" id="SSF50998">
    <property type="entry name" value="Quinoprotein alcohol dehydrogenase-like"/>
    <property type="match status" value="2"/>
</dbReference>
<dbReference type="GO" id="GO:0005975">
    <property type="term" value="P:carbohydrate metabolic process"/>
    <property type="evidence" value="ECO:0007669"/>
    <property type="project" value="UniProtKB-ARBA"/>
</dbReference>
<feature type="domain" description="Pyrrolo-quinoline quinone repeat" evidence="2">
    <location>
        <begin position="53"/>
        <end position="180"/>
    </location>
</feature>
<dbReference type="InterPro" id="IPR011047">
    <property type="entry name" value="Quinoprotein_ADH-like_sf"/>
</dbReference>
<dbReference type="InterPro" id="IPR015943">
    <property type="entry name" value="WD40/YVTN_repeat-like_dom_sf"/>
</dbReference>
<dbReference type="RefSeq" id="WP_141849083.1">
    <property type="nucleotide sequence ID" value="NZ_BAAAPR010000007.1"/>
</dbReference>
<name>A0A542E355_9MICO</name>
<proteinExistence type="predicted"/>
<protein>
    <submittedName>
        <fullName evidence="3">Outer membrane protein assembly factor BamB</fullName>
    </submittedName>
</protein>
<comment type="caution">
    <text evidence="3">The sequence shown here is derived from an EMBL/GenBank/DDBJ whole genome shotgun (WGS) entry which is preliminary data.</text>
</comment>
<evidence type="ECO:0000259" key="2">
    <source>
        <dbReference type="Pfam" id="PF13360"/>
    </source>
</evidence>
<dbReference type="Pfam" id="PF17957">
    <property type="entry name" value="Big_7"/>
    <property type="match status" value="1"/>
</dbReference>
<dbReference type="EMBL" id="VFMN01000001">
    <property type="protein sequence ID" value="TQJ09761.1"/>
    <property type="molecule type" value="Genomic_DNA"/>
</dbReference>
<sequence>MSRRPSLVLLLVAALALVTTTAAAAPTAPTPGASDWPMFHRDVSHSGTSPETGVTAQDAATLGIAWQQNTGAGTNTSPAVAWSAVLDRTLVYTASKNHVVSAYDALTGERVWYFQTMGELSSSPAVVDGVVYIGSDDHRLYALDAATGAKRCSFDTGGVINASPLVVDPGDGLVVYVGDNGHTGASDGGHIWAINAVDPNPAVDCSLKWQFDQFGEPAGSQPLAGSWSPPSWVTTADGRHLVVAGSSSPDCAVYALDPQTGARVWRFETVHTSFDSDVGAGTTVSAPGVNGFADGVVYAIGKNHVLSALDPGTGTQLWEYDVDLDSPGFVGSTRSTPALAGNRVFFGYGEGLYAVDATTGQKLWRLQTPARLEVISSPAVVGPDGAQVVLFTDLSGRVFAADAATGQLLWSYQTGGYTYSSPAVSNGTVYVGSSDGFLYAFALGGGTSGKPTATVTAPTDGATLANPVGGLLTITGTAEDDRGVQEVRVAVKKHLGGTWWNASTSSWARVFGTSRATLASPGARSTTWTIQVPVAPTGGGYTVQAEAVDADGQHTAPVAQSRVAILSTSTPPDTTITSPTRKTVFSLPTPLAPTTVTLRGTATDTAGAHPGVDKVYLVIKNKEHNEYYCGSLGCGGAPDDAFGPQRAVIAVTPDRPGATSTTWSYTFTTMDHPHNYGVQAYARDLDGESDPSKASVSPICVRLPGQTCAGALG</sequence>
<dbReference type="Gene3D" id="2.40.128.630">
    <property type="match status" value="1"/>
</dbReference>
<dbReference type="Pfam" id="PF13360">
    <property type="entry name" value="PQQ_2"/>
    <property type="match status" value="2"/>
</dbReference>
<evidence type="ECO:0000313" key="4">
    <source>
        <dbReference type="Proteomes" id="UP000317893"/>
    </source>
</evidence>